<sequence>MRRIDVPPVWLIGFSLLAWLQGRFMDFDLSLQGGITGLLSGVLIGGGILMTVLAIVEFRRHKTTVIPHETPTAMVQSGIYKRSRNPIYAGDVLILAGLILRFDAVLSLVLVPVFVWVLERRFILPEEDRLRRTFRADFARYERKTRRWI</sequence>
<gene>
    <name evidence="6" type="ORF">HW561_02290</name>
</gene>
<dbReference type="RefSeq" id="WP_176861601.1">
    <property type="nucleotide sequence ID" value="NZ_JABXWT010000001.1"/>
</dbReference>
<dbReference type="Gene3D" id="1.20.120.1630">
    <property type="match status" value="1"/>
</dbReference>
<protein>
    <submittedName>
        <fullName evidence="6">Isoprenylcysteine carboxylmethyltransferase family protein</fullName>
    </submittedName>
</protein>
<dbReference type="InterPro" id="IPR007318">
    <property type="entry name" value="Phopholipid_MeTrfase"/>
</dbReference>
<keyword evidence="3 5" id="KW-1133">Transmembrane helix</keyword>
<comment type="subcellular location">
    <subcellularLocation>
        <location evidence="1">Endomembrane system</location>
        <topology evidence="1">Multi-pass membrane protein</topology>
    </subcellularLocation>
</comment>
<proteinExistence type="predicted"/>
<evidence type="ECO:0000256" key="3">
    <source>
        <dbReference type="ARBA" id="ARBA00022989"/>
    </source>
</evidence>
<dbReference type="EMBL" id="JABXWT010000001">
    <property type="protein sequence ID" value="NVO54617.1"/>
    <property type="molecule type" value="Genomic_DNA"/>
</dbReference>
<comment type="caution">
    <text evidence="6">The sequence shown here is derived from an EMBL/GenBank/DDBJ whole genome shotgun (WGS) entry which is preliminary data.</text>
</comment>
<evidence type="ECO:0000313" key="6">
    <source>
        <dbReference type="EMBL" id="NVO54617.1"/>
    </source>
</evidence>
<keyword evidence="7" id="KW-1185">Reference proteome</keyword>
<dbReference type="Pfam" id="PF04191">
    <property type="entry name" value="PEMT"/>
    <property type="match status" value="1"/>
</dbReference>
<dbReference type="PANTHER" id="PTHR12714">
    <property type="entry name" value="PROTEIN-S ISOPRENYLCYSTEINE O-METHYLTRANSFERASE"/>
    <property type="match status" value="1"/>
</dbReference>
<reference evidence="6 7" key="1">
    <citation type="submission" date="2020-06" db="EMBL/GenBank/DDBJ databases">
        <authorList>
            <person name="Cao W.R."/>
        </authorList>
    </citation>
    <scope>NUCLEOTIDE SEQUENCE [LARGE SCALE GENOMIC DNA]</scope>
    <source>
        <strain evidence="6 7">B1Z28</strain>
    </source>
</reference>
<dbReference type="PANTHER" id="PTHR12714:SF24">
    <property type="entry name" value="SLR1182 PROTEIN"/>
    <property type="match status" value="1"/>
</dbReference>
<dbReference type="Proteomes" id="UP000630805">
    <property type="component" value="Unassembled WGS sequence"/>
</dbReference>
<evidence type="ECO:0000256" key="1">
    <source>
        <dbReference type="ARBA" id="ARBA00004127"/>
    </source>
</evidence>
<organism evidence="6 7">
    <name type="scientific">Ruegeria haliotis</name>
    <dbReference type="NCBI Taxonomy" id="2747601"/>
    <lineage>
        <taxon>Bacteria</taxon>
        <taxon>Pseudomonadati</taxon>
        <taxon>Pseudomonadota</taxon>
        <taxon>Alphaproteobacteria</taxon>
        <taxon>Rhodobacterales</taxon>
        <taxon>Roseobacteraceae</taxon>
        <taxon>Ruegeria</taxon>
    </lineage>
</organism>
<evidence type="ECO:0000256" key="4">
    <source>
        <dbReference type="ARBA" id="ARBA00023136"/>
    </source>
</evidence>
<evidence type="ECO:0000313" key="7">
    <source>
        <dbReference type="Proteomes" id="UP000630805"/>
    </source>
</evidence>
<evidence type="ECO:0000256" key="5">
    <source>
        <dbReference type="SAM" id="Phobius"/>
    </source>
</evidence>
<feature type="transmembrane region" description="Helical" evidence="5">
    <location>
        <begin position="35"/>
        <end position="56"/>
    </location>
</feature>
<keyword evidence="2 5" id="KW-0812">Transmembrane</keyword>
<accession>A0ABX2PMY0</accession>
<feature type="transmembrane region" description="Helical" evidence="5">
    <location>
        <begin position="92"/>
        <end position="118"/>
    </location>
</feature>
<name>A0ABX2PMY0_9RHOB</name>
<evidence type="ECO:0000256" key="2">
    <source>
        <dbReference type="ARBA" id="ARBA00022692"/>
    </source>
</evidence>
<keyword evidence="4 5" id="KW-0472">Membrane</keyword>